<dbReference type="RefSeq" id="XP_040695429.1">
    <property type="nucleotide sequence ID" value="XM_040833144.1"/>
</dbReference>
<evidence type="ECO:0000313" key="2">
    <source>
        <dbReference type="EMBL" id="OJJ41753.1"/>
    </source>
</evidence>
<evidence type="ECO:0000313" key="3">
    <source>
        <dbReference type="Proteomes" id="UP000184383"/>
    </source>
</evidence>
<accession>A0A1L9S3P7</accession>
<organism evidence="2 3">
    <name type="scientific">Aspergillus wentii DTO 134E9</name>
    <dbReference type="NCBI Taxonomy" id="1073089"/>
    <lineage>
        <taxon>Eukaryota</taxon>
        <taxon>Fungi</taxon>
        <taxon>Dikarya</taxon>
        <taxon>Ascomycota</taxon>
        <taxon>Pezizomycotina</taxon>
        <taxon>Eurotiomycetes</taxon>
        <taxon>Eurotiomycetidae</taxon>
        <taxon>Eurotiales</taxon>
        <taxon>Aspergillaceae</taxon>
        <taxon>Aspergillus</taxon>
        <taxon>Aspergillus subgen. Cremei</taxon>
    </lineage>
</organism>
<dbReference type="OrthoDB" id="76567at2759"/>
<evidence type="ECO:0000256" key="1">
    <source>
        <dbReference type="SAM" id="MobiDB-lite"/>
    </source>
</evidence>
<feature type="compositionally biased region" description="Low complexity" evidence="1">
    <location>
        <begin position="56"/>
        <end position="76"/>
    </location>
</feature>
<gene>
    <name evidence="2" type="ORF">ASPWEDRAFT_285142</name>
</gene>
<feature type="region of interest" description="Disordered" evidence="1">
    <location>
        <begin position="44"/>
        <end position="84"/>
    </location>
</feature>
<sequence>MDSFILHYHISTTTEYSRIINIIPPCQPTVSLLVYPQATNNTHSAILKPSKRQPKKSSTTSTPPTTETNISPSPTSQTTPNHLAGDTDIARLKGIPYRFSCEGTTGLLKIIPSYEHASLVGAFSTKLTLMFARMGVPETEIVWGRATRHPPSPRITDTLKEPDECFFPSTRRLPGGHKWPTLVLEVEVVGSLPRLCEELRYCTRLLYFLVVWCLYSPFRYRVASDITDNMDIVQY</sequence>
<protein>
    <submittedName>
        <fullName evidence="2">Uncharacterized protein</fullName>
    </submittedName>
</protein>
<dbReference type="GeneID" id="63748992"/>
<name>A0A1L9S3P7_ASPWE</name>
<reference evidence="3" key="1">
    <citation type="journal article" date="2017" name="Genome Biol.">
        <title>Comparative genomics reveals high biological diversity and specific adaptations in the industrially and medically important fungal genus Aspergillus.</title>
        <authorList>
            <person name="de Vries R.P."/>
            <person name="Riley R."/>
            <person name="Wiebenga A."/>
            <person name="Aguilar-Osorio G."/>
            <person name="Amillis S."/>
            <person name="Uchima C.A."/>
            <person name="Anderluh G."/>
            <person name="Asadollahi M."/>
            <person name="Askin M."/>
            <person name="Barry K."/>
            <person name="Battaglia E."/>
            <person name="Bayram O."/>
            <person name="Benocci T."/>
            <person name="Braus-Stromeyer S.A."/>
            <person name="Caldana C."/>
            <person name="Canovas D."/>
            <person name="Cerqueira G.C."/>
            <person name="Chen F."/>
            <person name="Chen W."/>
            <person name="Choi C."/>
            <person name="Clum A."/>
            <person name="Dos Santos R.A."/>
            <person name="Damasio A.R."/>
            <person name="Diallinas G."/>
            <person name="Emri T."/>
            <person name="Fekete E."/>
            <person name="Flipphi M."/>
            <person name="Freyberg S."/>
            <person name="Gallo A."/>
            <person name="Gournas C."/>
            <person name="Habgood R."/>
            <person name="Hainaut M."/>
            <person name="Harispe M.L."/>
            <person name="Henrissat B."/>
            <person name="Hilden K.S."/>
            <person name="Hope R."/>
            <person name="Hossain A."/>
            <person name="Karabika E."/>
            <person name="Karaffa L."/>
            <person name="Karanyi Z."/>
            <person name="Krasevec N."/>
            <person name="Kuo A."/>
            <person name="Kusch H."/>
            <person name="LaButti K."/>
            <person name="Lagendijk E.L."/>
            <person name="Lapidus A."/>
            <person name="Levasseur A."/>
            <person name="Lindquist E."/>
            <person name="Lipzen A."/>
            <person name="Logrieco A.F."/>
            <person name="MacCabe A."/>
            <person name="Maekelae M.R."/>
            <person name="Malavazi I."/>
            <person name="Melin P."/>
            <person name="Meyer V."/>
            <person name="Mielnichuk N."/>
            <person name="Miskei M."/>
            <person name="Molnar A.P."/>
            <person name="Mule G."/>
            <person name="Ngan C.Y."/>
            <person name="Orejas M."/>
            <person name="Orosz E."/>
            <person name="Ouedraogo J.P."/>
            <person name="Overkamp K.M."/>
            <person name="Park H.-S."/>
            <person name="Perrone G."/>
            <person name="Piumi F."/>
            <person name="Punt P.J."/>
            <person name="Ram A.F."/>
            <person name="Ramon A."/>
            <person name="Rauscher S."/>
            <person name="Record E."/>
            <person name="Riano-Pachon D.M."/>
            <person name="Robert V."/>
            <person name="Roehrig J."/>
            <person name="Ruller R."/>
            <person name="Salamov A."/>
            <person name="Salih N.S."/>
            <person name="Samson R.A."/>
            <person name="Sandor E."/>
            <person name="Sanguinetti M."/>
            <person name="Schuetze T."/>
            <person name="Sepcic K."/>
            <person name="Shelest E."/>
            <person name="Sherlock G."/>
            <person name="Sophianopoulou V."/>
            <person name="Squina F.M."/>
            <person name="Sun H."/>
            <person name="Susca A."/>
            <person name="Todd R.B."/>
            <person name="Tsang A."/>
            <person name="Unkles S.E."/>
            <person name="van de Wiele N."/>
            <person name="van Rossen-Uffink D."/>
            <person name="Oliveira J.V."/>
            <person name="Vesth T.C."/>
            <person name="Visser J."/>
            <person name="Yu J.-H."/>
            <person name="Zhou M."/>
            <person name="Andersen M.R."/>
            <person name="Archer D.B."/>
            <person name="Baker S.E."/>
            <person name="Benoit I."/>
            <person name="Brakhage A.A."/>
            <person name="Braus G.H."/>
            <person name="Fischer R."/>
            <person name="Frisvad J.C."/>
            <person name="Goldman G.H."/>
            <person name="Houbraken J."/>
            <person name="Oakley B."/>
            <person name="Pocsi I."/>
            <person name="Scazzocchio C."/>
            <person name="Seiboth B."/>
            <person name="vanKuyk P.A."/>
            <person name="Wortman J."/>
            <person name="Dyer P.S."/>
            <person name="Grigoriev I.V."/>
        </authorList>
    </citation>
    <scope>NUCLEOTIDE SEQUENCE [LARGE SCALE GENOMIC DNA]</scope>
    <source>
        <strain evidence="3">DTO 134E9</strain>
    </source>
</reference>
<dbReference type="EMBL" id="KV878209">
    <property type="protein sequence ID" value="OJJ41753.1"/>
    <property type="molecule type" value="Genomic_DNA"/>
</dbReference>
<proteinExistence type="predicted"/>
<dbReference type="AlphaFoldDB" id="A0A1L9S3P7"/>
<dbReference type="Proteomes" id="UP000184383">
    <property type="component" value="Unassembled WGS sequence"/>
</dbReference>
<keyword evidence="3" id="KW-1185">Reference proteome</keyword>
<dbReference type="VEuPathDB" id="FungiDB:ASPWEDRAFT_285142"/>